<sequence length="41" mass="4490">MRKQIKANIIAAAASGKDLEGIFFPLILAITFSLRFSGRHS</sequence>
<accession>A0A2P2KXB2</accession>
<dbReference type="EMBL" id="GGEC01029886">
    <property type="protein sequence ID" value="MBX10370.1"/>
    <property type="molecule type" value="Transcribed_RNA"/>
</dbReference>
<name>A0A2P2KXB2_RHIMU</name>
<reference evidence="2" key="1">
    <citation type="submission" date="2018-02" db="EMBL/GenBank/DDBJ databases">
        <title>Rhizophora mucronata_Transcriptome.</title>
        <authorList>
            <person name="Meera S.P."/>
            <person name="Sreeshan A."/>
            <person name="Augustine A."/>
        </authorList>
    </citation>
    <scope>NUCLEOTIDE SEQUENCE</scope>
    <source>
        <tissue evidence="2">Leaf</tissue>
    </source>
</reference>
<evidence type="ECO:0000256" key="1">
    <source>
        <dbReference type="SAM" id="Phobius"/>
    </source>
</evidence>
<proteinExistence type="predicted"/>
<organism evidence="2">
    <name type="scientific">Rhizophora mucronata</name>
    <name type="common">Asiatic mangrove</name>
    <dbReference type="NCBI Taxonomy" id="61149"/>
    <lineage>
        <taxon>Eukaryota</taxon>
        <taxon>Viridiplantae</taxon>
        <taxon>Streptophyta</taxon>
        <taxon>Embryophyta</taxon>
        <taxon>Tracheophyta</taxon>
        <taxon>Spermatophyta</taxon>
        <taxon>Magnoliopsida</taxon>
        <taxon>eudicotyledons</taxon>
        <taxon>Gunneridae</taxon>
        <taxon>Pentapetalae</taxon>
        <taxon>rosids</taxon>
        <taxon>fabids</taxon>
        <taxon>Malpighiales</taxon>
        <taxon>Rhizophoraceae</taxon>
        <taxon>Rhizophora</taxon>
    </lineage>
</organism>
<evidence type="ECO:0000313" key="2">
    <source>
        <dbReference type="EMBL" id="MBX10370.1"/>
    </source>
</evidence>
<keyword evidence="1" id="KW-0472">Membrane</keyword>
<dbReference type="AlphaFoldDB" id="A0A2P2KXB2"/>
<protein>
    <submittedName>
        <fullName evidence="2">rRNA-processing protein efg1-like</fullName>
    </submittedName>
</protein>
<keyword evidence="1" id="KW-1133">Transmembrane helix</keyword>
<keyword evidence="1" id="KW-0812">Transmembrane</keyword>
<feature type="transmembrane region" description="Helical" evidence="1">
    <location>
        <begin position="21"/>
        <end position="38"/>
    </location>
</feature>